<evidence type="ECO:0000313" key="2">
    <source>
        <dbReference type="EMBL" id="PWA09358.1"/>
    </source>
</evidence>
<feature type="transmembrane region" description="Helical" evidence="1">
    <location>
        <begin position="68"/>
        <end position="87"/>
    </location>
</feature>
<proteinExistence type="predicted"/>
<feature type="transmembrane region" description="Helical" evidence="1">
    <location>
        <begin position="42"/>
        <end position="62"/>
    </location>
</feature>
<dbReference type="EMBL" id="QCZH01000007">
    <property type="protein sequence ID" value="PWA09358.1"/>
    <property type="molecule type" value="Genomic_DNA"/>
</dbReference>
<dbReference type="Proteomes" id="UP000245618">
    <property type="component" value="Unassembled WGS sequence"/>
</dbReference>
<evidence type="ECO:0000313" key="3">
    <source>
        <dbReference type="Proteomes" id="UP000245618"/>
    </source>
</evidence>
<sequence length="189" mass="22079">MKTFEDLQTIWNQQTKASSNPTANDIIKKAEAHTKKINRNHFWTSAILSLTSLILISYYIIMDAYMQTTLNLGLSIMIGMLLLRILIERISVSKFNAIKTDVSLIEYSKLTHQFYQWRKKIHYILTPIVYVTYIVGFTLLLPVFKENLSKGFYLYILISGFGFLLIFGYFILKIIKKEMQLLDFLKNIS</sequence>
<feature type="transmembrane region" description="Helical" evidence="1">
    <location>
        <begin position="152"/>
        <end position="172"/>
    </location>
</feature>
<organism evidence="2 3">
    <name type="scientific">Flavobacterium laiguense</name>
    <dbReference type="NCBI Taxonomy" id="2169409"/>
    <lineage>
        <taxon>Bacteria</taxon>
        <taxon>Pseudomonadati</taxon>
        <taxon>Bacteroidota</taxon>
        <taxon>Flavobacteriia</taxon>
        <taxon>Flavobacteriales</taxon>
        <taxon>Flavobacteriaceae</taxon>
        <taxon>Flavobacterium</taxon>
    </lineage>
</organism>
<reference evidence="2 3" key="1">
    <citation type="submission" date="2018-04" db="EMBL/GenBank/DDBJ databases">
        <title>Flavobacterium sp. nov., isolated from glacier ice.</title>
        <authorList>
            <person name="Liu Q."/>
            <person name="Xin Y.-H."/>
        </authorList>
    </citation>
    <scope>NUCLEOTIDE SEQUENCE [LARGE SCALE GENOMIC DNA]</scope>
    <source>
        <strain evidence="2 3">LB2P30</strain>
    </source>
</reference>
<dbReference type="AlphaFoldDB" id="A0A2U1JX18"/>
<keyword evidence="3" id="KW-1185">Reference proteome</keyword>
<comment type="caution">
    <text evidence="2">The sequence shown here is derived from an EMBL/GenBank/DDBJ whole genome shotgun (WGS) entry which is preliminary data.</text>
</comment>
<protein>
    <submittedName>
        <fullName evidence="2">Uncharacterized protein</fullName>
    </submittedName>
</protein>
<evidence type="ECO:0000256" key="1">
    <source>
        <dbReference type="SAM" id="Phobius"/>
    </source>
</evidence>
<keyword evidence="1" id="KW-0472">Membrane</keyword>
<name>A0A2U1JX18_9FLAO</name>
<dbReference type="RefSeq" id="WP_116762596.1">
    <property type="nucleotide sequence ID" value="NZ_QCZH01000007.1"/>
</dbReference>
<keyword evidence="1" id="KW-1133">Transmembrane helix</keyword>
<dbReference type="OrthoDB" id="659392at2"/>
<feature type="transmembrane region" description="Helical" evidence="1">
    <location>
        <begin position="121"/>
        <end position="140"/>
    </location>
</feature>
<gene>
    <name evidence="2" type="ORF">DB891_08720</name>
</gene>
<keyword evidence="1" id="KW-0812">Transmembrane</keyword>
<accession>A0A2U1JX18</accession>